<dbReference type="PRINTS" id="PR00080">
    <property type="entry name" value="SDRFAMILY"/>
</dbReference>
<sequence>MAEAITTTKRYAVVTGSNKGIGFEICRQLASKGIIVVLTARDEKKGFEALEKLKSDGLSDHVVFCQLDVVDPSSVASLADFIKSKFGRLDILVNNAGIVGVKMDWDSLQSSDGSWEEVASSMKKITTQSYELGNECLQTNYYGTRAMTEALIPLLQLSDSPRIVNVSSGMGRLQLIPSEWAKGVLNDVESLTEERVEEVLNEFLKDFKEGALETKGWPTFSSAYTVSKAAINAYTRILAKKYPTFRINCVCPGWVKTDINNNIGKKTTKQGAQCPVKLALLPDDGPSGLFFINNEPASFLEAIKLYVVTGSNKGIGFEICRQLASKGIIVVLTARDEKKGFEALEKLKSDGLSDHVVFCQLDVANPSSVASLADFIKSKFGRLDILVNNAGILGAKMDWDSLQSSEASVEEVVSSMKKIMTQSYELGNECLQTNYYGTKGMIEALIPLLQLSDSPRIVNVSSGMGRLELIPSEWAKGVLNDVESLTEGRVEEAKKYPTFRINCVCPGWVKTDINNNLGKLTTEQGAQCPMKLALLPDDGPSGLFFINNEPASFVNNAGILGAKMDWDSLQSSEGSTLIPSEWAKGVLNDVESLTEERVEEVLNEFLKDFKQDSLETKGWPTFSSAYTMSKAAINAYTRILAKKYPTFRINCVCPGWVKTDINNHIGKLTTKQGAQCPVKLALLPDDGPSGLFFTNNEPSSFGIIVVLTARDEKKGFEALEKLKSDGLSDHVVFCQLDVVDPSSVASLADFIKSKFGRLDILLIPSEWAKGVLNDVESLTEERVEEVLNEFLKDLKEVSKAAVNAYKQPCRHSNYRTRCSMSCETSHAA</sequence>
<dbReference type="Pfam" id="PF13561">
    <property type="entry name" value="adh_short_C2"/>
    <property type="match status" value="2"/>
</dbReference>
<dbReference type="PANTHER" id="PTHR43490">
    <property type="entry name" value="(+)-NEOMENTHOL DEHYDROGENASE"/>
    <property type="match status" value="1"/>
</dbReference>
<evidence type="ECO:0000313" key="4">
    <source>
        <dbReference type="EMBL" id="KAF5946303.1"/>
    </source>
</evidence>
<dbReference type="InterPro" id="IPR002347">
    <property type="entry name" value="SDR_fam"/>
</dbReference>
<evidence type="ECO:0000256" key="3">
    <source>
        <dbReference type="ARBA" id="ARBA00023002"/>
    </source>
</evidence>
<dbReference type="PRINTS" id="PR00081">
    <property type="entry name" value="GDHRDH"/>
</dbReference>
<keyword evidence="2" id="KW-0521">NADP</keyword>
<evidence type="ECO:0000313" key="5">
    <source>
        <dbReference type="Proteomes" id="UP000593564"/>
    </source>
</evidence>
<protein>
    <submittedName>
        <fullName evidence="4">Uncharacterized protein</fullName>
    </submittedName>
</protein>
<accession>A0A7J7GZW1</accession>
<reference evidence="5" key="1">
    <citation type="journal article" date="2020" name="Nat. Commun.">
        <title>Genome assembly of wild tea tree DASZ reveals pedigree and selection history of tea varieties.</title>
        <authorList>
            <person name="Zhang W."/>
            <person name="Zhang Y."/>
            <person name="Qiu H."/>
            <person name="Guo Y."/>
            <person name="Wan H."/>
            <person name="Zhang X."/>
            <person name="Scossa F."/>
            <person name="Alseekh S."/>
            <person name="Zhang Q."/>
            <person name="Wang P."/>
            <person name="Xu L."/>
            <person name="Schmidt M.H."/>
            <person name="Jia X."/>
            <person name="Li D."/>
            <person name="Zhu A."/>
            <person name="Guo F."/>
            <person name="Chen W."/>
            <person name="Ni D."/>
            <person name="Usadel B."/>
            <person name="Fernie A.R."/>
            <person name="Wen W."/>
        </authorList>
    </citation>
    <scope>NUCLEOTIDE SEQUENCE [LARGE SCALE GENOMIC DNA]</scope>
    <source>
        <strain evidence="5">cv. G240</strain>
    </source>
</reference>
<dbReference type="CDD" id="cd05324">
    <property type="entry name" value="carb_red_PTCR-like_SDR_c"/>
    <property type="match status" value="1"/>
</dbReference>
<dbReference type="PANTHER" id="PTHR43490:SF98">
    <property type="entry name" value="OS02G0640600 PROTEIN"/>
    <property type="match status" value="1"/>
</dbReference>
<dbReference type="PROSITE" id="PS00061">
    <property type="entry name" value="ADH_SHORT"/>
    <property type="match status" value="2"/>
</dbReference>
<dbReference type="Gene3D" id="3.40.50.720">
    <property type="entry name" value="NAD(P)-binding Rossmann-like Domain"/>
    <property type="match status" value="4"/>
</dbReference>
<dbReference type="AlphaFoldDB" id="A0A7J7GZW1"/>
<gene>
    <name evidence="4" type="ORF">HYC85_016531</name>
</gene>
<dbReference type="GO" id="GO:0016616">
    <property type="term" value="F:oxidoreductase activity, acting on the CH-OH group of donors, NAD or NADP as acceptor"/>
    <property type="evidence" value="ECO:0007669"/>
    <property type="project" value="InterPro"/>
</dbReference>
<comment type="similarity">
    <text evidence="1">Belongs to the short-chain dehydrogenases/reductases (SDR) family.</text>
</comment>
<dbReference type="Pfam" id="PF00106">
    <property type="entry name" value="adh_short"/>
    <property type="match status" value="3"/>
</dbReference>
<proteinExistence type="inferred from homology"/>
<name>A0A7J7GZW1_CAMSI</name>
<organism evidence="4 5">
    <name type="scientific">Camellia sinensis</name>
    <name type="common">Tea plant</name>
    <name type="synonym">Thea sinensis</name>
    <dbReference type="NCBI Taxonomy" id="4442"/>
    <lineage>
        <taxon>Eukaryota</taxon>
        <taxon>Viridiplantae</taxon>
        <taxon>Streptophyta</taxon>
        <taxon>Embryophyta</taxon>
        <taxon>Tracheophyta</taxon>
        <taxon>Spermatophyta</taxon>
        <taxon>Magnoliopsida</taxon>
        <taxon>eudicotyledons</taxon>
        <taxon>Gunneridae</taxon>
        <taxon>Pentapetalae</taxon>
        <taxon>asterids</taxon>
        <taxon>Ericales</taxon>
        <taxon>Theaceae</taxon>
        <taxon>Camellia</taxon>
    </lineage>
</organism>
<dbReference type="InterPro" id="IPR020904">
    <property type="entry name" value="Sc_DH/Rdtase_CS"/>
</dbReference>
<dbReference type="Proteomes" id="UP000593564">
    <property type="component" value="Unassembled WGS sequence"/>
</dbReference>
<dbReference type="SUPFAM" id="SSF51735">
    <property type="entry name" value="NAD(P)-binding Rossmann-fold domains"/>
    <property type="match status" value="4"/>
</dbReference>
<dbReference type="GO" id="GO:0016020">
    <property type="term" value="C:membrane"/>
    <property type="evidence" value="ECO:0007669"/>
    <property type="project" value="TreeGrafter"/>
</dbReference>
<keyword evidence="5" id="KW-1185">Reference proteome</keyword>
<keyword evidence="3" id="KW-0560">Oxidoreductase</keyword>
<dbReference type="FunFam" id="3.40.50.720:FF:000312">
    <property type="entry name" value="(+)-neomenthol dehydrogenase"/>
    <property type="match status" value="1"/>
</dbReference>
<comment type="caution">
    <text evidence="4">The sequence shown here is derived from an EMBL/GenBank/DDBJ whole genome shotgun (WGS) entry which is preliminary data.</text>
</comment>
<evidence type="ECO:0000256" key="2">
    <source>
        <dbReference type="ARBA" id="ARBA00022857"/>
    </source>
</evidence>
<dbReference type="EMBL" id="JACBKZ010000007">
    <property type="protein sequence ID" value="KAF5946303.1"/>
    <property type="molecule type" value="Genomic_DNA"/>
</dbReference>
<dbReference type="InterPro" id="IPR036291">
    <property type="entry name" value="NAD(P)-bd_dom_sf"/>
</dbReference>
<reference evidence="4 5" key="2">
    <citation type="submission" date="2020-07" db="EMBL/GenBank/DDBJ databases">
        <title>Genome assembly of wild tea tree DASZ reveals pedigree and selection history of tea varieties.</title>
        <authorList>
            <person name="Zhang W."/>
        </authorList>
    </citation>
    <scope>NUCLEOTIDE SEQUENCE [LARGE SCALE GENOMIC DNA]</scope>
    <source>
        <strain evidence="5">cv. G240</strain>
        <tissue evidence="4">Leaf</tissue>
    </source>
</reference>
<evidence type="ECO:0000256" key="1">
    <source>
        <dbReference type="ARBA" id="ARBA00006484"/>
    </source>
</evidence>
<dbReference type="InterPro" id="IPR045313">
    <property type="entry name" value="CBR1-like"/>
</dbReference>